<keyword evidence="3" id="KW-0862">Zinc</keyword>
<keyword evidence="2" id="KW-0863">Zinc-finger</keyword>
<dbReference type="InterPro" id="IPR007588">
    <property type="entry name" value="Znf_FLYWCH"/>
</dbReference>
<dbReference type="PANTHER" id="PTHR20956:SF12">
    <property type="entry name" value="FLYWCH-TYPE DOMAIN-CONTAINING PROTEIN"/>
    <property type="match status" value="1"/>
</dbReference>
<evidence type="ECO:0000256" key="4">
    <source>
        <dbReference type="SAM" id="MobiDB-lite"/>
    </source>
</evidence>
<sequence>MEWSCGDCNVDSEVRQLSSTTVYDEIPPDTSITNSPIRELSQTYTVRSDGDSDKVEPEEDGMEEVSNTIDDRSFDISNRNIERPHVSLDQSLPDRPLDDVIPNAIPTTYEVVESGSKRGGRLLVSSDGYTYNARKTHSGRTYWTCSVRNKQVTCFASVKQFGDMYTAGLNGHTHPADPGAYKKSKIRTKAKQIGRSDVYRPAAEIVETVMKEMVTEDDVCLPRMDNLTRAVNLHRQKMRPQEPCDLNFDLDREYIGQNFILDDIRYEDQRHIVFATTEQPLCTIYVIYRDQ</sequence>
<organism evidence="6 7">
    <name type="scientific">Dreissena polymorpha</name>
    <name type="common">Zebra mussel</name>
    <name type="synonym">Mytilus polymorpha</name>
    <dbReference type="NCBI Taxonomy" id="45954"/>
    <lineage>
        <taxon>Eukaryota</taxon>
        <taxon>Metazoa</taxon>
        <taxon>Spiralia</taxon>
        <taxon>Lophotrochozoa</taxon>
        <taxon>Mollusca</taxon>
        <taxon>Bivalvia</taxon>
        <taxon>Autobranchia</taxon>
        <taxon>Heteroconchia</taxon>
        <taxon>Euheterodonta</taxon>
        <taxon>Imparidentia</taxon>
        <taxon>Neoheterodontei</taxon>
        <taxon>Myida</taxon>
        <taxon>Dreissenoidea</taxon>
        <taxon>Dreissenidae</taxon>
        <taxon>Dreissena</taxon>
    </lineage>
</organism>
<feature type="domain" description="FLYWCH-type" evidence="5">
    <location>
        <begin position="118"/>
        <end position="174"/>
    </location>
</feature>
<dbReference type="Gene3D" id="2.20.25.240">
    <property type="match status" value="1"/>
</dbReference>
<protein>
    <recommendedName>
        <fullName evidence="5">FLYWCH-type domain-containing protein</fullName>
    </recommendedName>
</protein>
<keyword evidence="7" id="KW-1185">Reference proteome</keyword>
<dbReference type="GO" id="GO:0008270">
    <property type="term" value="F:zinc ion binding"/>
    <property type="evidence" value="ECO:0007669"/>
    <property type="project" value="UniProtKB-KW"/>
</dbReference>
<dbReference type="Proteomes" id="UP000828390">
    <property type="component" value="Unassembled WGS sequence"/>
</dbReference>
<evidence type="ECO:0000256" key="1">
    <source>
        <dbReference type="ARBA" id="ARBA00022723"/>
    </source>
</evidence>
<dbReference type="AlphaFoldDB" id="A0A9D3Y7U4"/>
<dbReference type="PANTHER" id="PTHR20956">
    <property type="entry name" value="HEH2P"/>
    <property type="match status" value="1"/>
</dbReference>
<evidence type="ECO:0000256" key="2">
    <source>
        <dbReference type="ARBA" id="ARBA00022771"/>
    </source>
</evidence>
<dbReference type="Pfam" id="PF04500">
    <property type="entry name" value="FLYWCH"/>
    <property type="match status" value="1"/>
</dbReference>
<comment type="caution">
    <text evidence="6">The sequence shown here is derived from an EMBL/GenBank/DDBJ whole genome shotgun (WGS) entry which is preliminary data.</text>
</comment>
<gene>
    <name evidence="6" type="ORF">DPMN_080867</name>
</gene>
<name>A0A9D3Y7U4_DREPO</name>
<feature type="compositionally biased region" description="Polar residues" evidence="4">
    <location>
        <begin position="30"/>
        <end position="46"/>
    </location>
</feature>
<keyword evidence="1" id="KW-0479">Metal-binding</keyword>
<feature type="region of interest" description="Disordered" evidence="4">
    <location>
        <begin position="18"/>
        <end position="66"/>
    </location>
</feature>
<dbReference type="EMBL" id="JAIWYP010000016">
    <property type="protein sequence ID" value="KAH3693435.1"/>
    <property type="molecule type" value="Genomic_DNA"/>
</dbReference>
<evidence type="ECO:0000256" key="3">
    <source>
        <dbReference type="ARBA" id="ARBA00022833"/>
    </source>
</evidence>
<accession>A0A9D3Y7U4</accession>
<reference evidence="6" key="1">
    <citation type="journal article" date="2019" name="bioRxiv">
        <title>The Genome of the Zebra Mussel, Dreissena polymorpha: A Resource for Invasive Species Research.</title>
        <authorList>
            <person name="McCartney M.A."/>
            <person name="Auch B."/>
            <person name="Kono T."/>
            <person name="Mallez S."/>
            <person name="Zhang Y."/>
            <person name="Obille A."/>
            <person name="Becker A."/>
            <person name="Abrahante J.E."/>
            <person name="Garbe J."/>
            <person name="Badalamenti J.P."/>
            <person name="Herman A."/>
            <person name="Mangelson H."/>
            <person name="Liachko I."/>
            <person name="Sullivan S."/>
            <person name="Sone E.D."/>
            <person name="Koren S."/>
            <person name="Silverstein K.A.T."/>
            <person name="Beckman K.B."/>
            <person name="Gohl D.M."/>
        </authorList>
    </citation>
    <scope>NUCLEOTIDE SEQUENCE</scope>
    <source>
        <strain evidence="6">Duluth1</strain>
        <tissue evidence="6">Whole animal</tissue>
    </source>
</reference>
<reference evidence="6" key="2">
    <citation type="submission" date="2020-11" db="EMBL/GenBank/DDBJ databases">
        <authorList>
            <person name="McCartney M.A."/>
            <person name="Auch B."/>
            <person name="Kono T."/>
            <person name="Mallez S."/>
            <person name="Becker A."/>
            <person name="Gohl D.M."/>
            <person name="Silverstein K.A.T."/>
            <person name="Koren S."/>
            <person name="Bechman K.B."/>
            <person name="Herman A."/>
            <person name="Abrahante J.E."/>
            <person name="Garbe J."/>
        </authorList>
    </citation>
    <scope>NUCLEOTIDE SEQUENCE</scope>
    <source>
        <strain evidence="6">Duluth1</strain>
        <tissue evidence="6">Whole animal</tissue>
    </source>
</reference>
<proteinExistence type="predicted"/>
<evidence type="ECO:0000313" key="7">
    <source>
        <dbReference type="Proteomes" id="UP000828390"/>
    </source>
</evidence>
<evidence type="ECO:0000259" key="5">
    <source>
        <dbReference type="Pfam" id="PF04500"/>
    </source>
</evidence>
<evidence type="ECO:0000313" key="6">
    <source>
        <dbReference type="EMBL" id="KAH3693435.1"/>
    </source>
</evidence>